<name>L2GSF0_VAVCU</name>
<dbReference type="CDD" id="cd05162">
    <property type="entry name" value="PWWP"/>
    <property type="match status" value="1"/>
</dbReference>
<organism evidence="3 4">
    <name type="scientific">Vavraia culicis (isolate floridensis)</name>
    <name type="common">Microsporidian parasite</name>
    <dbReference type="NCBI Taxonomy" id="948595"/>
    <lineage>
        <taxon>Eukaryota</taxon>
        <taxon>Fungi</taxon>
        <taxon>Fungi incertae sedis</taxon>
        <taxon>Microsporidia</taxon>
        <taxon>Pleistophoridae</taxon>
        <taxon>Vavraia</taxon>
    </lineage>
</organism>
<feature type="compositionally biased region" description="Basic and acidic residues" evidence="1">
    <location>
        <begin position="303"/>
        <end position="333"/>
    </location>
</feature>
<dbReference type="Proteomes" id="UP000011081">
    <property type="component" value="Unassembled WGS sequence"/>
</dbReference>
<feature type="compositionally biased region" description="Basic and acidic residues" evidence="1">
    <location>
        <begin position="415"/>
        <end position="474"/>
    </location>
</feature>
<sequence length="568" mass="63760">MSGSKTRNNKDKNVVNDRNTHTANAGSVDKKSRGRNSKRSGDGACSSERIDELKRKNVIERKSTKENDQNVERAKNEGELVKHEESGDVSVKNMGASLGVDDSAPVKYIQQESNKCTGKNTPQPKHNKHVITHPKLDKEVLACEGQKKDDRAMKKNGSAPLKPGDIVWSKYDTYPPWPSKITSHETTVLLQKYYKRKGVGVLFLGRELSYGIVPVKNVYDFNVYYDKFRTDDEEMRHALGMVGKEFKDPPLELGDENSNGEIDENKEKETILQKNNEQRMCVIENEIGKIGSQTKHRMITRTEMRGKKTKKKDTGTEINKEIQAELRGIDTKSSRKISTDGGTKTGGKRARAEKSGEQKEEEHQNNSEIQKTTERMRTVEQHSTYLEKVTGTSDKKNGAINGCEEGNGGVKRTKRGVEEDRSAGNDGLKKENGGVNENIEHGKNDRVEHEQEHFADAKGGKERDRAPHVDDQTRTSKGKSRAHSLYRTKNTNPQTVTHSLKALLKTYPASTGGVDGLFVFLEQQNHEFFVNNADTVRVLYLIAYAAFEVDPVGIKNRSMILIRGMSGW</sequence>
<dbReference type="OrthoDB" id="21615at2759"/>
<dbReference type="PROSITE" id="PS50812">
    <property type="entry name" value="PWWP"/>
    <property type="match status" value="1"/>
</dbReference>
<evidence type="ECO:0000313" key="3">
    <source>
        <dbReference type="EMBL" id="ELA46223.1"/>
    </source>
</evidence>
<feature type="compositionally biased region" description="Basic and acidic residues" evidence="1">
    <location>
        <begin position="48"/>
        <end position="86"/>
    </location>
</feature>
<dbReference type="InterPro" id="IPR000313">
    <property type="entry name" value="PWWP_dom"/>
</dbReference>
<proteinExistence type="predicted"/>
<gene>
    <name evidence="3" type="ORF">VCUG_02304</name>
</gene>
<dbReference type="GeneID" id="19880168"/>
<dbReference type="InParanoid" id="L2GSF0"/>
<feature type="region of interest" description="Disordered" evidence="1">
    <location>
        <begin position="1"/>
        <end position="87"/>
    </location>
</feature>
<dbReference type="VEuPathDB" id="MicrosporidiaDB:VCUG_02304"/>
<reference evidence="4" key="1">
    <citation type="submission" date="2011-03" db="EMBL/GenBank/DDBJ databases">
        <title>The genome sequence of Vavraia culicis strain floridensis.</title>
        <authorList>
            <consortium name="The Broad Institute Genome Sequencing Platform"/>
            <person name="Cuomo C."/>
            <person name="Becnel J."/>
            <person name="Sanscrainte N."/>
            <person name="Young S.K."/>
            <person name="Zeng Q."/>
            <person name="Gargeya S."/>
            <person name="Fitzgerald M."/>
            <person name="Haas B."/>
            <person name="Abouelleil A."/>
            <person name="Alvarado L."/>
            <person name="Arachchi H.M."/>
            <person name="Berlin A."/>
            <person name="Chapman S.B."/>
            <person name="Gearin G."/>
            <person name="Goldberg J."/>
            <person name="Griggs A."/>
            <person name="Gujja S."/>
            <person name="Hansen M."/>
            <person name="Heiman D."/>
            <person name="Howarth C."/>
            <person name="Larimer J."/>
            <person name="Lui A."/>
            <person name="MacDonald P.J.P."/>
            <person name="McCowen C."/>
            <person name="Montmayeur A."/>
            <person name="Murphy C."/>
            <person name="Neiman D."/>
            <person name="Pearson M."/>
            <person name="Priest M."/>
            <person name="Roberts A."/>
            <person name="Saif S."/>
            <person name="Shea T."/>
            <person name="Sisk P."/>
            <person name="Stolte C."/>
            <person name="Sykes S."/>
            <person name="Wortman J."/>
            <person name="Nusbaum C."/>
            <person name="Birren B."/>
        </authorList>
    </citation>
    <scope>NUCLEOTIDE SEQUENCE [LARGE SCALE GENOMIC DNA]</scope>
    <source>
        <strain evidence="4">floridensis</strain>
    </source>
</reference>
<evidence type="ECO:0000313" key="4">
    <source>
        <dbReference type="Proteomes" id="UP000011081"/>
    </source>
</evidence>
<dbReference type="SMART" id="SM00293">
    <property type="entry name" value="PWWP"/>
    <property type="match status" value="1"/>
</dbReference>
<dbReference type="SUPFAM" id="SSF63748">
    <property type="entry name" value="Tudor/PWWP/MBT"/>
    <property type="match status" value="1"/>
</dbReference>
<dbReference type="Pfam" id="PF00855">
    <property type="entry name" value="PWWP"/>
    <property type="match status" value="1"/>
</dbReference>
<evidence type="ECO:0000256" key="1">
    <source>
        <dbReference type="SAM" id="MobiDB-lite"/>
    </source>
</evidence>
<dbReference type="HOGENOM" id="CLU_479957_0_0_1"/>
<evidence type="ECO:0000259" key="2">
    <source>
        <dbReference type="PROSITE" id="PS50812"/>
    </source>
</evidence>
<feature type="region of interest" description="Disordered" evidence="1">
    <location>
        <begin position="303"/>
        <end position="483"/>
    </location>
</feature>
<protein>
    <recommendedName>
        <fullName evidence="2">PWWP domain-containing protein</fullName>
    </recommendedName>
</protein>
<dbReference type="AlphaFoldDB" id="L2GSF0"/>
<feature type="compositionally biased region" description="Basic and acidic residues" evidence="1">
    <location>
        <begin position="8"/>
        <end position="20"/>
    </location>
</feature>
<feature type="compositionally biased region" description="Basic and acidic residues" evidence="1">
    <location>
        <begin position="350"/>
        <end position="380"/>
    </location>
</feature>
<dbReference type="STRING" id="948595.L2GSF0"/>
<dbReference type="RefSeq" id="XP_008075314.1">
    <property type="nucleotide sequence ID" value="XM_008077123.1"/>
</dbReference>
<dbReference type="Gene3D" id="2.30.30.140">
    <property type="match status" value="1"/>
</dbReference>
<keyword evidence="4" id="KW-1185">Reference proteome</keyword>
<feature type="domain" description="PWWP" evidence="2">
    <location>
        <begin position="163"/>
        <end position="224"/>
    </location>
</feature>
<dbReference type="EMBL" id="GL877456">
    <property type="protein sequence ID" value="ELA46223.1"/>
    <property type="molecule type" value="Genomic_DNA"/>
</dbReference>
<accession>L2GSF0</accession>